<dbReference type="FunFam" id="3.10.129.10:FF:000012">
    <property type="entry name" value="Acyl-coenzyme A thioesterase 9, mitochondrial"/>
    <property type="match status" value="1"/>
</dbReference>
<keyword evidence="3" id="KW-0719">Serine esterase</keyword>
<dbReference type="PANTHER" id="PTHR12655:SF0">
    <property type="entry name" value="ACYL-COENZYME A THIOESTERASE 9, MITOCHONDRIAL"/>
    <property type="match status" value="1"/>
</dbReference>
<evidence type="ECO:0000256" key="6">
    <source>
        <dbReference type="ARBA" id="ARBA00022946"/>
    </source>
</evidence>
<feature type="domain" description="HotDog ACOT-type" evidence="8">
    <location>
        <begin position="133"/>
        <end position="257"/>
    </location>
</feature>
<keyword evidence="6" id="KW-0809">Transit peptide</keyword>
<dbReference type="GO" id="GO:0047617">
    <property type="term" value="F:fatty acyl-CoA hydrolase activity"/>
    <property type="evidence" value="ECO:0007669"/>
    <property type="project" value="UniProtKB-ARBA"/>
</dbReference>
<evidence type="ECO:0000256" key="4">
    <source>
        <dbReference type="ARBA" id="ARBA00022737"/>
    </source>
</evidence>
<keyword evidence="10" id="KW-1185">Reference proteome</keyword>
<evidence type="ECO:0000256" key="1">
    <source>
        <dbReference type="ARBA" id="ARBA00004173"/>
    </source>
</evidence>
<dbReference type="OMA" id="QFNYTFL"/>
<dbReference type="InterPro" id="IPR033120">
    <property type="entry name" value="HOTDOG_ACOT"/>
</dbReference>
<name>A0A401T1Q2_CHIPU</name>
<reference evidence="9 10" key="1">
    <citation type="journal article" date="2018" name="Nat. Ecol. Evol.">
        <title>Shark genomes provide insights into elasmobranch evolution and the origin of vertebrates.</title>
        <authorList>
            <person name="Hara Y"/>
            <person name="Yamaguchi K"/>
            <person name="Onimaru K"/>
            <person name="Kadota M"/>
            <person name="Koyanagi M"/>
            <person name="Keeley SD"/>
            <person name="Tatsumi K"/>
            <person name="Tanaka K"/>
            <person name="Motone F"/>
            <person name="Kageyama Y"/>
            <person name="Nozu R"/>
            <person name="Adachi N"/>
            <person name="Nishimura O"/>
            <person name="Nakagawa R"/>
            <person name="Tanegashima C"/>
            <person name="Kiyatake I"/>
            <person name="Matsumoto R"/>
            <person name="Murakumo K"/>
            <person name="Nishida K"/>
            <person name="Terakita A"/>
            <person name="Kuratani S"/>
            <person name="Sato K"/>
            <person name="Hyodo S Kuraku.S."/>
        </authorList>
    </citation>
    <scope>NUCLEOTIDE SEQUENCE [LARGE SCALE GENOMIC DNA]</scope>
</reference>
<dbReference type="STRING" id="137246.A0A401T1Q2"/>
<dbReference type="Proteomes" id="UP000287033">
    <property type="component" value="Unassembled WGS sequence"/>
</dbReference>
<dbReference type="AlphaFoldDB" id="A0A401T1Q2"/>
<dbReference type="GO" id="GO:0006637">
    <property type="term" value="P:acyl-CoA metabolic process"/>
    <property type="evidence" value="ECO:0007669"/>
    <property type="project" value="TreeGrafter"/>
</dbReference>
<dbReference type="GO" id="GO:0005739">
    <property type="term" value="C:mitochondrion"/>
    <property type="evidence" value="ECO:0007669"/>
    <property type="project" value="UniProtKB-SubCell"/>
</dbReference>
<evidence type="ECO:0000313" key="9">
    <source>
        <dbReference type="EMBL" id="GCC36544.1"/>
    </source>
</evidence>
<comment type="subcellular location">
    <subcellularLocation>
        <location evidence="1">Mitochondrion</location>
    </subcellularLocation>
</comment>
<proteinExistence type="inferred from homology"/>
<protein>
    <recommendedName>
        <fullName evidence="8">HotDog ACOT-type domain-containing protein</fullName>
    </recommendedName>
</protein>
<dbReference type="FunFam" id="3.10.129.10:FF:000016">
    <property type="entry name" value="Acyl-coenzyme A thioesterase 9, mitochondrial"/>
    <property type="match status" value="1"/>
</dbReference>
<evidence type="ECO:0000256" key="2">
    <source>
        <dbReference type="ARBA" id="ARBA00010458"/>
    </source>
</evidence>
<dbReference type="EMBL" id="BEZZ01000847">
    <property type="protein sequence ID" value="GCC36544.1"/>
    <property type="molecule type" value="Genomic_DNA"/>
</dbReference>
<evidence type="ECO:0000256" key="7">
    <source>
        <dbReference type="ARBA" id="ARBA00023128"/>
    </source>
</evidence>
<sequence length="477" mass="54401">MTCVDGRGGVLTPKLSRREVERSEEASIMYPGYRFWKHWNIPSVLIRSCTSLSASLHPGGCSPDLTEGHSKQLMNDGKFSLQNLSNLLIRSRLQEIVGASKNWSDHLQSTKERASLSNQLVSKQEDLPHRRMKDSYLEAYLPLGSQPNLREKYLNVHKHVRFGRILEDLDSFGVLISYTHAKTDNPRSPFSIVTALVDEIDLVKKMIRPDCDLKFTGNVTWVGKSSMEVQMHVSQYHDDVYNPVLDATFVMVARDPANKSAAVINPLKPEGPEEENLFKQGNLNKAKRTKLKETSLLKTAPNEEERNIIHNMFLGTLDMQTVSFRSRKLPANSVWMDQTKLKSLEICHPQERNIFNKIFGGFLMRKAFELAWANACVYGNSRPHAIAVDDILFQKPVEIGSLLYLSSQVCYTEDKYIQVRVHSEVVDPLTKEHSTTNIFHFTFGCETEVKQVIPKTYGESMLYLDGKRHFKARIIKN</sequence>
<dbReference type="InterPro" id="IPR029069">
    <property type="entry name" value="HotDog_dom_sf"/>
</dbReference>
<evidence type="ECO:0000256" key="5">
    <source>
        <dbReference type="ARBA" id="ARBA00022801"/>
    </source>
</evidence>
<dbReference type="OrthoDB" id="331699at2759"/>
<gene>
    <name evidence="9" type="ORF">chiPu_0015038</name>
</gene>
<keyword evidence="7" id="KW-0496">Mitochondrion</keyword>
<dbReference type="Gene3D" id="3.10.129.10">
    <property type="entry name" value="Hotdog Thioesterase"/>
    <property type="match status" value="2"/>
</dbReference>
<dbReference type="CDD" id="cd03442">
    <property type="entry name" value="BFIT_BACH"/>
    <property type="match status" value="2"/>
</dbReference>
<dbReference type="GO" id="GO:0052689">
    <property type="term" value="F:carboxylic ester hydrolase activity"/>
    <property type="evidence" value="ECO:0007669"/>
    <property type="project" value="UniProtKB-KW"/>
</dbReference>
<evidence type="ECO:0000256" key="3">
    <source>
        <dbReference type="ARBA" id="ARBA00022487"/>
    </source>
</evidence>
<comment type="caution">
    <text evidence="9">The sequence shown here is derived from an EMBL/GenBank/DDBJ whole genome shotgun (WGS) entry which is preliminary data.</text>
</comment>
<evidence type="ECO:0000259" key="8">
    <source>
        <dbReference type="PROSITE" id="PS51770"/>
    </source>
</evidence>
<dbReference type="PROSITE" id="PS51770">
    <property type="entry name" value="HOTDOG_ACOT"/>
    <property type="match status" value="2"/>
</dbReference>
<accession>A0A401T1Q2</accession>
<organism evidence="9 10">
    <name type="scientific">Chiloscyllium punctatum</name>
    <name type="common">Brownbanded bambooshark</name>
    <name type="synonym">Hemiscyllium punctatum</name>
    <dbReference type="NCBI Taxonomy" id="137246"/>
    <lineage>
        <taxon>Eukaryota</taxon>
        <taxon>Metazoa</taxon>
        <taxon>Chordata</taxon>
        <taxon>Craniata</taxon>
        <taxon>Vertebrata</taxon>
        <taxon>Chondrichthyes</taxon>
        <taxon>Elasmobranchii</taxon>
        <taxon>Galeomorphii</taxon>
        <taxon>Galeoidea</taxon>
        <taxon>Orectolobiformes</taxon>
        <taxon>Hemiscylliidae</taxon>
        <taxon>Chiloscyllium</taxon>
    </lineage>
</organism>
<evidence type="ECO:0000313" key="10">
    <source>
        <dbReference type="Proteomes" id="UP000287033"/>
    </source>
</evidence>
<comment type="similarity">
    <text evidence="2">Belongs to the acyl coenzyme A hydrolase family.</text>
</comment>
<dbReference type="SUPFAM" id="SSF54637">
    <property type="entry name" value="Thioesterase/thiol ester dehydrase-isomerase"/>
    <property type="match status" value="2"/>
</dbReference>
<keyword evidence="4" id="KW-0677">Repeat</keyword>
<keyword evidence="5" id="KW-0378">Hydrolase</keyword>
<feature type="domain" description="HotDog ACOT-type" evidence="8">
    <location>
        <begin position="337"/>
        <end position="449"/>
    </location>
</feature>
<dbReference type="PANTHER" id="PTHR12655">
    <property type="entry name" value="ACYL-COA THIOESTERASE"/>
    <property type="match status" value="1"/>
</dbReference>